<organism evidence="6 7">
    <name type="scientific">Rhodococcus koreensis</name>
    <dbReference type="NCBI Taxonomy" id="99653"/>
    <lineage>
        <taxon>Bacteria</taxon>
        <taxon>Bacillati</taxon>
        <taxon>Actinomycetota</taxon>
        <taxon>Actinomycetes</taxon>
        <taxon>Mycobacteriales</taxon>
        <taxon>Nocardiaceae</taxon>
        <taxon>Rhodococcus</taxon>
    </lineage>
</organism>
<reference evidence="7" key="1">
    <citation type="submission" date="2016-10" db="EMBL/GenBank/DDBJ databases">
        <authorList>
            <person name="Varghese N."/>
            <person name="Submissions S."/>
        </authorList>
    </citation>
    <scope>NUCLEOTIDE SEQUENCE [LARGE SCALE GENOMIC DNA]</scope>
    <source>
        <strain evidence="7">DSM 44498</strain>
    </source>
</reference>
<name>A0A1H4UWS6_9NOCA</name>
<evidence type="ECO:0000313" key="7">
    <source>
        <dbReference type="Proteomes" id="UP000183561"/>
    </source>
</evidence>
<feature type="domain" description="HTH iclR-type" evidence="4">
    <location>
        <begin position="28"/>
        <end position="91"/>
    </location>
</feature>
<dbReference type="GO" id="GO:0003700">
    <property type="term" value="F:DNA-binding transcription factor activity"/>
    <property type="evidence" value="ECO:0007669"/>
    <property type="project" value="TreeGrafter"/>
</dbReference>
<dbReference type="InterPro" id="IPR005471">
    <property type="entry name" value="Tscrpt_reg_IclR_N"/>
</dbReference>
<dbReference type="Gene3D" id="3.30.450.40">
    <property type="match status" value="1"/>
</dbReference>
<dbReference type="PANTHER" id="PTHR30136">
    <property type="entry name" value="HELIX-TURN-HELIX TRANSCRIPTIONAL REGULATOR, ICLR FAMILY"/>
    <property type="match status" value="1"/>
</dbReference>
<dbReference type="Pfam" id="PF09339">
    <property type="entry name" value="HTH_IclR"/>
    <property type="match status" value="1"/>
</dbReference>
<protein>
    <submittedName>
        <fullName evidence="6">DNA-binding transcriptional regulator, IclR family</fullName>
    </submittedName>
</protein>
<dbReference type="SMART" id="SM00346">
    <property type="entry name" value="HTH_ICLR"/>
    <property type="match status" value="1"/>
</dbReference>
<dbReference type="InterPro" id="IPR036388">
    <property type="entry name" value="WH-like_DNA-bd_sf"/>
</dbReference>
<accession>A0A1H4UWS6</accession>
<keyword evidence="7" id="KW-1185">Reference proteome</keyword>
<dbReference type="InterPro" id="IPR036390">
    <property type="entry name" value="WH_DNA-bd_sf"/>
</dbReference>
<feature type="domain" description="IclR-ED" evidence="5">
    <location>
        <begin position="92"/>
        <end position="275"/>
    </location>
</feature>
<proteinExistence type="predicted"/>
<evidence type="ECO:0000256" key="3">
    <source>
        <dbReference type="ARBA" id="ARBA00023163"/>
    </source>
</evidence>
<keyword evidence="3" id="KW-0804">Transcription</keyword>
<dbReference type="InterPro" id="IPR029016">
    <property type="entry name" value="GAF-like_dom_sf"/>
</dbReference>
<evidence type="ECO:0000256" key="2">
    <source>
        <dbReference type="ARBA" id="ARBA00023125"/>
    </source>
</evidence>
<dbReference type="PANTHER" id="PTHR30136:SF39">
    <property type="entry name" value="TRANSCRIPTIONAL REGULATORY PROTEIN"/>
    <property type="match status" value="1"/>
</dbReference>
<dbReference type="PROSITE" id="PS51078">
    <property type="entry name" value="ICLR_ED"/>
    <property type="match status" value="1"/>
</dbReference>
<dbReference type="Gene3D" id="1.10.10.10">
    <property type="entry name" value="Winged helix-like DNA-binding domain superfamily/Winged helix DNA-binding domain"/>
    <property type="match status" value="1"/>
</dbReference>
<dbReference type="InterPro" id="IPR050707">
    <property type="entry name" value="HTH_MetabolicPath_Reg"/>
</dbReference>
<evidence type="ECO:0000259" key="4">
    <source>
        <dbReference type="PROSITE" id="PS51077"/>
    </source>
</evidence>
<dbReference type="InterPro" id="IPR014757">
    <property type="entry name" value="Tscrpt_reg_IclR_C"/>
</dbReference>
<dbReference type="AlphaFoldDB" id="A0A1H4UWS6"/>
<dbReference type="Proteomes" id="UP000183561">
    <property type="component" value="Unassembled WGS sequence"/>
</dbReference>
<evidence type="ECO:0000256" key="1">
    <source>
        <dbReference type="ARBA" id="ARBA00023015"/>
    </source>
</evidence>
<dbReference type="GO" id="GO:0003677">
    <property type="term" value="F:DNA binding"/>
    <property type="evidence" value="ECO:0007669"/>
    <property type="project" value="UniProtKB-KW"/>
</dbReference>
<dbReference type="SUPFAM" id="SSF55781">
    <property type="entry name" value="GAF domain-like"/>
    <property type="match status" value="1"/>
</dbReference>
<dbReference type="SUPFAM" id="SSF46785">
    <property type="entry name" value="Winged helix' DNA-binding domain"/>
    <property type="match status" value="1"/>
</dbReference>
<keyword evidence="2 6" id="KW-0238">DNA-binding</keyword>
<dbReference type="EMBL" id="FNSV01000005">
    <property type="protein sequence ID" value="SEC73197.1"/>
    <property type="molecule type" value="Genomic_DNA"/>
</dbReference>
<dbReference type="PROSITE" id="PS51077">
    <property type="entry name" value="HTH_ICLR"/>
    <property type="match status" value="1"/>
</dbReference>
<dbReference type="Pfam" id="PF01614">
    <property type="entry name" value="IclR_C"/>
    <property type="match status" value="1"/>
</dbReference>
<sequence length="281" mass="31186">MLLAVWTSWTRAFTEWTYTPVMNEAQRPQVIHRVGSILRAVAALESSGSSTSALARETGLARPTVHRLLVSLAEEGLVDRDLKSGKWSLGPELYLLGSLAASRYDITDRSRDILRDLARETGESVFLSARRGDETVCIASEEGSFPLRSHVLHIGIRFPLGVATAGMVILSHLPDREIDEYLARADVTGEWGPQHSREKIAERIAETRLNGYTVNPGLLVEGSWGMGAAVFDTQGSPAWALSITGVESRFREERRRELGEFLLREAHRLTQLLADRPRSRG</sequence>
<gene>
    <name evidence="6" type="ORF">SAMN04490239_5230</name>
</gene>
<evidence type="ECO:0000259" key="5">
    <source>
        <dbReference type="PROSITE" id="PS51078"/>
    </source>
</evidence>
<keyword evidence="1" id="KW-0805">Transcription regulation</keyword>
<evidence type="ECO:0000313" key="6">
    <source>
        <dbReference type="EMBL" id="SEC73197.1"/>
    </source>
</evidence>
<dbReference type="GO" id="GO:0045892">
    <property type="term" value="P:negative regulation of DNA-templated transcription"/>
    <property type="evidence" value="ECO:0007669"/>
    <property type="project" value="TreeGrafter"/>
</dbReference>